<name>A0A8X6H8W0_TRICU</name>
<dbReference type="EMBL" id="BMAO01007854">
    <property type="protein sequence ID" value="GFR18973.1"/>
    <property type="molecule type" value="Genomic_DNA"/>
</dbReference>
<reference evidence="1" key="1">
    <citation type="submission" date="2020-07" db="EMBL/GenBank/DDBJ databases">
        <title>Multicomponent nature underlies the extraordinary mechanical properties of spider dragline silk.</title>
        <authorList>
            <person name="Kono N."/>
            <person name="Nakamura H."/>
            <person name="Mori M."/>
            <person name="Yoshida Y."/>
            <person name="Ohtoshi R."/>
            <person name="Malay A.D."/>
            <person name="Moran D.A.P."/>
            <person name="Tomita M."/>
            <person name="Numata K."/>
            <person name="Arakawa K."/>
        </authorList>
    </citation>
    <scope>NUCLEOTIDE SEQUENCE</scope>
</reference>
<comment type="caution">
    <text evidence="1">The sequence shown here is derived from an EMBL/GenBank/DDBJ whole genome shotgun (WGS) entry which is preliminary data.</text>
</comment>
<dbReference type="AlphaFoldDB" id="A0A8X6H8W0"/>
<accession>A0A8X6H8W0</accession>
<evidence type="ECO:0000313" key="2">
    <source>
        <dbReference type="Proteomes" id="UP000887116"/>
    </source>
</evidence>
<gene>
    <name evidence="1" type="ORF">TNCT_282221</name>
</gene>
<keyword evidence="2" id="KW-1185">Reference proteome</keyword>
<dbReference type="OrthoDB" id="10524220at2759"/>
<sequence>MDNSKPGIGQNKLVDPNVFHEFEGRHKLLPLFGNCVCGSGNTSSQLSFCCHNRYRRIFALISTGPKEPRGS</sequence>
<evidence type="ECO:0000313" key="1">
    <source>
        <dbReference type="EMBL" id="GFR18973.1"/>
    </source>
</evidence>
<organism evidence="1 2">
    <name type="scientific">Trichonephila clavata</name>
    <name type="common">Joro spider</name>
    <name type="synonym">Nephila clavata</name>
    <dbReference type="NCBI Taxonomy" id="2740835"/>
    <lineage>
        <taxon>Eukaryota</taxon>
        <taxon>Metazoa</taxon>
        <taxon>Ecdysozoa</taxon>
        <taxon>Arthropoda</taxon>
        <taxon>Chelicerata</taxon>
        <taxon>Arachnida</taxon>
        <taxon>Araneae</taxon>
        <taxon>Araneomorphae</taxon>
        <taxon>Entelegynae</taxon>
        <taxon>Araneoidea</taxon>
        <taxon>Nephilidae</taxon>
        <taxon>Trichonephila</taxon>
    </lineage>
</organism>
<proteinExistence type="predicted"/>
<dbReference type="Proteomes" id="UP000887116">
    <property type="component" value="Unassembled WGS sequence"/>
</dbReference>
<protein>
    <submittedName>
        <fullName evidence="1">Uncharacterized protein</fullName>
    </submittedName>
</protein>